<dbReference type="CDD" id="cd00293">
    <property type="entry name" value="USP-like"/>
    <property type="match status" value="1"/>
</dbReference>
<dbReference type="PRINTS" id="PR01438">
    <property type="entry name" value="UNVRSLSTRESS"/>
</dbReference>
<dbReference type="Gene3D" id="3.40.50.620">
    <property type="entry name" value="HUPs"/>
    <property type="match status" value="1"/>
</dbReference>
<evidence type="ECO:0000256" key="1">
    <source>
        <dbReference type="ARBA" id="ARBA00008791"/>
    </source>
</evidence>
<dbReference type="SUPFAM" id="SSF52402">
    <property type="entry name" value="Adenine nucleotide alpha hydrolases-like"/>
    <property type="match status" value="1"/>
</dbReference>
<dbReference type="Proteomes" id="UP001315860">
    <property type="component" value="Chromosome"/>
</dbReference>
<evidence type="ECO:0000259" key="2">
    <source>
        <dbReference type="Pfam" id="PF00582"/>
    </source>
</evidence>
<comment type="similarity">
    <text evidence="1">Belongs to the universal stress protein A family.</text>
</comment>
<dbReference type="Pfam" id="PF00582">
    <property type="entry name" value="Usp"/>
    <property type="match status" value="1"/>
</dbReference>
<dbReference type="EMBL" id="CP101990">
    <property type="protein sequence ID" value="UUI67546.1"/>
    <property type="molecule type" value="Genomic_DNA"/>
</dbReference>
<feature type="domain" description="UspA" evidence="2">
    <location>
        <begin position="2"/>
        <end position="125"/>
    </location>
</feature>
<dbReference type="RefSeq" id="WP_232419081.1">
    <property type="nucleotide sequence ID" value="NZ_CP101990.1"/>
</dbReference>
<reference evidence="3 4" key="1">
    <citation type="submission" date="2022-07" db="EMBL/GenBank/DDBJ databases">
        <title>Novel species in genus Aeromicrobium.</title>
        <authorList>
            <person name="Ye L."/>
        </authorList>
    </citation>
    <scope>NUCLEOTIDE SEQUENCE [LARGE SCALE GENOMIC DNA]</scope>
    <source>
        <strain evidence="4">zg-Y50</strain>
    </source>
</reference>
<accession>A0ABY5KAS3</accession>
<sequence>MTIAVAYRPDDYGRAAVLWAAAKAEANKEKLVLITVSEIDPEFDEPEEIDLSEFTERFDLEGIDYEVRRAASLSVSDVVIDEAVASGADRLVIGIRKRTPVGKMLMGRVTQMILLDAPMPVIAVKP</sequence>
<gene>
    <name evidence="3" type="ORF">NP095_10055</name>
</gene>
<evidence type="ECO:0000313" key="4">
    <source>
        <dbReference type="Proteomes" id="UP001315860"/>
    </source>
</evidence>
<protein>
    <submittedName>
        <fullName evidence="3">Universal stress protein</fullName>
    </submittedName>
</protein>
<evidence type="ECO:0000313" key="3">
    <source>
        <dbReference type="EMBL" id="UUI67546.1"/>
    </source>
</evidence>
<dbReference type="InterPro" id="IPR014729">
    <property type="entry name" value="Rossmann-like_a/b/a_fold"/>
</dbReference>
<keyword evidence="4" id="KW-1185">Reference proteome</keyword>
<dbReference type="InterPro" id="IPR006016">
    <property type="entry name" value="UspA"/>
</dbReference>
<name>A0ABY5KAS3_9ACTN</name>
<proteinExistence type="inferred from homology"/>
<organism evidence="3 4">
    <name type="scientific">Aeromicrobium duanguangcaii</name>
    <dbReference type="NCBI Taxonomy" id="2968086"/>
    <lineage>
        <taxon>Bacteria</taxon>
        <taxon>Bacillati</taxon>
        <taxon>Actinomycetota</taxon>
        <taxon>Actinomycetes</taxon>
        <taxon>Propionibacteriales</taxon>
        <taxon>Nocardioidaceae</taxon>
        <taxon>Aeromicrobium</taxon>
    </lineage>
</organism>
<dbReference type="InterPro" id="IPR006015">
    <property type="entry name" value="Universal_stress_UspA"/>
</dbReference>